<dbReference type="EnsemblMetazoa" id="G4161.1">
    <property type="protein sequence ID" value="G4161.1:cds"/>
    <property type="gene ID" value="G4161"/>
</dbReference>
<evidence type="ECO:0000313" key="1">
    <source>
        <dbReference type="EnsemblMetazoa" id="G4161.1:cds"/>
    </source>
</evidence>
<name>A0A8W8N405_MAGGI</name>
<reference evidence="1" key="1">
    <citation type="submission" date="2022-08" db="UniProtKB">
        <authorList>
            <consortium name="EnsemblMetazoa"/>
        </authorList>
    </citation>
    <scope>IDENTIFICATION</scope>
    <source>
        <strain evidence="1">05x7-T-G4-1.051#20</strain>
    </source>
</reference>
<dbReference type="Proteomes" id="UP000005408">
    <property type="component" value="Unassembled WGS sequence"/>
</dbReference>
<accession>A0A8W8N405</accession>
<organism evidence="1 2">
    <name type="scientific">Magallana gigas</name>
    <name type="common">Pacific oyster</name>
    <name type="synonym">Crassostrea gigas</name>
    <dbReference type="NCBI Taxonomy" id="29159"/>
    <lineage>
        <taxon>Eukaryota</taxon>
        <taxon>Metazoa</taxon>
        <taxon>Spiralia</taxon>
        <taxon>Lophotrochozoa</taxon>
        <taxon>Mollusca</taxon>
        <taxon>Bivalvia</taxon>
        <taxon>Autobranchia</taxon>
        <taxon>Pteriomorphia</taxon>
        <taxon>Ostreida</taxon>
        <taxon>Ostreoidea</taxon>
        <taxon>Ostreidae</taxon>
        <taxon>Magallana</taxon>
    </lineage>
</organism>
<sequence>MPCYNTGQKTTKGISLSIPYSGLTDAPSYRIMSLGKTNVAILLVVLMSAIQLSYQQYPLMSTLVRRNVPPGATIHLFMETCEACGEMFGSSVTYKCLTDRKSFYTYFNCRKAIS</sequence>
<protein>
    <submittedName>
        <fullName evidence="1">Uncharacterized protein</fullName>
    </submittedName>
</protein>
<dbReference type="AlphaFoldDB" id="A0A8W8N405"/>
<proteinExistence type="predicted"/>
<keyword evidence="2" id="KW-1185">Reference proteome</keyword>
<evidence type="ECO:0000313" key="2">
    <source>
        <dbReference type="Proteomes" id="UP000005408"/>
    </source>
</evidence>